<evidence type="ECO:0000256" key="1">
    <source>
        <dbReference type="ARBA" id="ARBA00004123"/>
    </source>
</evidence>
<feature type="coiled-coil region" evidence="12">
    <location>
        <begin position="525"/>
        <end position="615"/>
    </location>
</feature>
<protein>
    <recommendedName>
        <fullName evidence="11">Structural maintenance of chromosomes protein</fullName>
    </recommendedName>
</protein>
<dbReference type="GO" id="GO:0005634">
    <property type="term" value="C:nucleus"/>
    <property type="evidence" value="ECO:0007669"/>
    <property type="project" value="UniProtKB-SubCell"/>
</dbReference>
<evidence type="ECO:0000256" key="5">
    <source>
        <dbReference type="ARBA" id="ARBA00022776"/>
    </source>
</evidence>
<evidence type="ECO:0000256" key="3">
    <source>
        <dbReference type="ARBA" id="ARBA00022618"/>
    </source>
</evidence>
<dbReference type="GO" id="GO:0051301">
    <property type="term" value="P:cell division"/>
    <property type="evidence" value="ECO:0007669"/>
    <property type="project" value="UniProtKB-KW"/>
</dbReference>
<proteinExistence type="inferred from homology"/>
<feature type="region of interest" description="Disordered" evidence="13">
    <location>
        <begin position="992"/>
        <end position="1035"/>
    </location>
</feature>
<evidence type="ECO:0000256" key="11">
    <source>
        <dbReference type="PIRNR" id="PIRNR005719"/>
    </source>
</evidence>
<dbReference type="PIRSF" id="PIRSF005719">
    <property type="entry name" value="SMC"/>
    <property type="match status" value="1"/>
</dbReference>
<dbReference type="SMART" id="SM00968">
    <property type="entry name" value="SMC_hinge"/>
    <property type="match status" value="1"/>
</dbReference>
<feature type="region of interest" description="Disordered" evidence="13">
    <location>
        <begin position="1"/>
        <end position="37"/>
    </location>
</feature>
<keyword evidence="7 12" id="KW-0175">Coiled coil</keyword>
<reference evidence="15 16" key="1">
    <citation type="submission" date="2018-12" db="EMBL/GenBank/DDBJ databases">
        <authorList>
            <person name="Tiukova I."/>
            <person name="Dainat J."/>
        </authorList>
    </citation>
    <scope>NUCLEOTIDE SEQUENCE [LARGE SCALE GENOMIC DNA]</scope>
</reference>
<dbReference type="InterPro" id="IPR003395">
    <property type="entry name" value="RecF/RecN/SMC_N"/>
</dbReference>
<organism evidence="15 16">
    <name type="scientific">Brettanomyces naardenensis</name>
    <name type="common">Yeast</name>
    <dbReference type="NCBI Taxonomy" id="13370"/>
    <lineage>
        <taxon>Eukaryota</taxon>
        <taxon>Fungi</taxon>
        <taxon>Dikarya</taxon>
        <taxon>Ascomycota</taxon>
        <taxon>Saccharomycotina</taxon>
        <taxon>Pichiomycetes</taxon>
        <taxon>Pichiales</taxon>
        <taxon>Pichiaceae</taxon>
        <taxon>Brettanomyces</taxon>
    </lineage>
</organism>
<dbReference type="Gene3D" id="3.30.70.1620">
    <property type="match status" value="1"/>
</dbReference>
<evidence type="ECO:0000256" key="12">
    <source>
        <dbReference type="SAM" id="Coils"/>
    </source>
</evidence>
<dbReference type="InterPro" id="IPR024704">
    <property type="entry name" value="SMC"/>
</dbReference>
<dbReference type="EMBL" id="CAACVR010000013">
    <property type="protein sequence ID" value="VEU21868.1"/>
    <property type="molecule type" value="Genomic_DNA"/>
</dbReference>
<evidence type="ECO:0000256" key="8">
    <source>
        <dbReference type="ARBA" id="ARBA00023067"/>
    </source>
</evidence>
<gene>
    <name evidence="15" type="ORF">BRENAR_LOCUS2600</name>
</gene>
<keyword evidence="8" id="KW-0226">DNA condensation</keyword>
<evidence type="ECO:0000313" key="16">
    <source>
        <dbReference type="Proteomes" id="UP000290900"/>
    </source>
</evidence>
<keyword evidence="5" id="KW-0498">Mitosis</keyword>
<dbReference type="InParanoid" id="A0A448YLX4"/>
<evidence type="ECO:0000256" key="10">
    <source>
        <dbReference type="ARBA" id="ARBA00023306"/>
    </source>
</evidence>
<dbReference type="Gene3D" id="3.40.50.300">
    <property type="entry name" value="P-loop containing nucleotide triphosphate hydrolases"/>
    <property type="match status" value="2"/>
</dbReference>
<dbReference type="Pfam" id="PF02463">
    <property type="entry name" value="SMC_N"/>
    <property type="match status" value="1"/>
</dbReference>
<dbReference type="PANTHER" id="PTHR18937:SF172">
    <property type="entry name" value="STRUCTURAL MAINTENANCE OF CHROMOSOMES PROTEIN"/>
    <property type="match status" value="1"/>
</dbReference>
<evidence type="ECO:0000256" key="7">
    <source>
        <dbReference type="ARBA" id="ARBA00023054"/>
    </source>
</evidence>
<keyword evidence="3" id="KW-0132">Cell division</keyword>
<dbReference type="InterPro" id="IPR027417">
    <property type="entry name" value="P-loop_NTPase"/>
</dbReference>
<name>A0A448YLX4_BRENA</name>
<keyword evidence="4" id="KW-0547">Nucleotide-binding</keyword>
<dbReference type="InterPro" id="IPR010935">
    <property type="entry name" value="SMC_hinge"/>
</dbReference>
<feature type="domain" description="SMC hinge" evidence="14">
    <location>
        <begin position="632"/>
        <end position="745"/>
    </location>
</feature>
<feature type="region of interest" description="Disordered" evidence="13">
    <location>
        <begin position="1321"/>
        <end position="1345"/>
    </location>
</feature>
<keyword evidence="16" id="KW-1185">Reference proteome</keyword>
<dbReference type="Gene3D" id="1.20.5.170">
    <property type="match status" value="1"/>
</dbReference>
<feature type="coiled-coil region" evidence="12">
    <location>
        <begin position="1104"/>
        <end position="1148"/>
    </location>
</feature>
<evidence type="ECO:0000256" key="2">
    <source>
        <dbReference type="ARBA" id="ARBA00006005"/>
    </source>
</evidence>
<comment type="similarity">
    <text evidence="2">Belongs to the SMC family. SMC4 subfamily.</text>
</comment>
<dbReference type="FunFam" id="3.40.50.300:FF:000481">
    <property type="entry name" value="Structural maintenance of chromosomes 4"/>
    <property type="match status" value="1"/>
</dbReference>
<dbReference type="Gene3D" id="1.20.1060.20">
    <property type="match status" value="1"/>
</dbReference>
<dbReference type="Pfam" id="PF06470">
    <property type="entry name" value="SMC_hinge"/>
    <property type="match status" value="1"/>
</dbReference>
<evidence type="ECO:0000256" key="4">
    <source>
        <dbReference type="ARBA" id="ARBA00022741"/>
    </source>
</evidence>
<feature type="compositionally biased region" description="Polar residues" evidence="13">
    <location>
        <begin position="1"/>
        <end position="14"/>
    </location>
</feature>
<keyword evidence="9 11" id="KW-0539">Nucleus</keyword>
<dbReference type="FunCoup" id="A0A448YLX4">
    <property type="interactions" value="890"/>
</dbReference>
<dbReference type="GO" id="GO:0007076">
    <property type="term" value="P:mitotic chromosome condensation"/>
    <property type="evidence" value="ECO:0007669"/>
    <property type="project" value="UniProtKB-ARBA"/>
</dbReference>
<feature type="compositionally biased region" description="Basic and acidic residues" evidence="13">
    <location>
        <begin position="1321"/>
        <end position="1336"/>
    </location>
</feature>
<dbReference type="GO" id="GO:0016887">
    <property type="term" value="F:ATP hydrolysis activity"/>
    <property type="evidence" value="ECO:0007669"/>
    <property type="project" value="InterPro"/>
</dbReference>
<dbReference type="InterPro" id="IPR036277">
    <property type="entry name" value="SMC_hinge_sf"/>
</dbReference>
<feature type="coiled-coil region" evidence="12">
    <location>
        <begin position="343"/>
        <end position="496"/>
    </location>
</feature>
<sequence length="1345" mass="151376">MPTVTNGESLTPNGDVSLEKDADGDSVMADQPEEDAIEPEVAVVGLEPAVVADGGDQQGEADKDVIVNVDSNDKGDTEVHENQQEVLPKVPVLVPRLVIERLVLTNFKSYAGKQVVGPFHPSFSAVVGPNGSGKSNVIDSLLFVFGFRASKMRQSKLSELIHNSEEFPDLSFCRVDIYFKKVVDKFDENGKEYAEDVPDSQLVVSRKAMRNNSSTYYVNDHGSNFTEVRNLLKDQGIDLDHKRFLILQGEVESIAQMKPKAEKDSDDGLLEYLEDIIGTSKYKEPIGECLAKIDDLNDVCVEKERRFEFVEKSKNDLEEPKEKALTYLRKERSYLEKRAIYIQSSLQTDKELLQENEDRLEQATQVLNAALKDGSKIDAENAALVQKNKLLTAEIADIDARVSSLKAKHKKIEREKVTMDEKIKHMQSTQKKVTKTLNSQTLSLKEARSTLSINQENIEKYNGEEQELQAQLVTEKQELEKIKLELADKTKDLSQQMGALQKELQPWKTDIDSKQGELDIKISEVGMLKKRLVESEEEEKRLEKSLEERAALIESKRKQINLLQREKEHVASQIKLGEPEVDDVSKKLRDMERQLMASRQKAEDAKSRVSRTESRNRVLNALVHLKETGRLEGFYGRLGDLGVIDDQYDVAVSTGGGSLDDMVVDTVECAQQCISYIRKNGLGFGKFIVLDKLRRFNLGRISTPGNVPRLFDLIEPAEPKLAPAFYSSMYDTLVAQNLDAANRAAFGGGRRWRVVTLDGKLVDSSGTMSGGGRSVYRGAMKLRSKHSSAGHEISEQDLRLLVADVQNKEKAFGEATSAFSQMEQALNEYKERLPQIDFESSKLEVEIRSLGEEAKGAENRLKELARDNTQKNKIRGEIDALGVKISSLKQEKADLEQQCSGLQGQISELEQRIMDIGGVRMKLQKAKVDSAEQKLEIIGEKKSSCSVAVSKAKNQITRLEKQIASGEKEIEDCEKAIALIQTDYTSRMSTFEESEASIHKEEAAKDEKADEKEKIEDKMEELSSKVSELRSREKDAERAAERAQAAVDEMKQRIAEASRMSGSFTFRDTSELLAWMDPEEQEALAQTMESLPKLSPEALKEVNLESIEQEVSTMKKSLANEEVDLDVLKDYSKRFSEYSERKEDLNTSVTSRDEAKALGEQLKKQRFDEFMAGFEQISSTLREMYHMITMGGNAELELVDSLDPFSEGILFSVMPPRKSWKNISNLSGGEKTLSSLALVFALHSYKPTPLYVMDEIDAALDFRNVSIVANYIKGRTKNAQFIVISLRNNMFELAERLVGIYKVNNMTRSITLENRDMVHGQKREKREIKKGLREETNEVPVSLNS</sequence>
<evidence type="ECO:0000256" key="6">
    <source>
        <dbReference type="ARBA" id="ARBA00022840"/>
    </source>
</evidence>
<keyword evidence="6" id="KW-0067">ATP-binding</keyword>
<dbReference type="OrthoDB" id="5575062at2759"/>
<evidence type="ECO:0000256" key="9">
    <source>
        <dbReference type="ARBA" id="ARBA00023242"/>
    </source>
</evidence>
<dbReference type="FunFam" id="3.40.50.300:FF:000585">
    <property type="entry name" value="Structural maintenance of chromosomes 4"/>
    <property type="match status" value="1"/>
</dbReference>
<dbReference type="SUPFAM" id="SSF52540">
    <property type="entry name" value="P-loop containing nucleoside triphosphate hydrolases"/>
    <property type="match status" value="1"/>
</dbReference>
<keyword evidence="10" id="KW-0131">Cell cycle</keyword>
<feature type="compositionally biased region" description="Basic and acidic residues" evidence="13">
    <location>
        <begin position="996"/>
        <end position="1035"/>
    </location>
</feature>
<dbReference type="SUPFAM" id="SSF75553">
    <property type="entry name" value="Smc hinge domain"/>
    <property type="match status" value="1"/>
</dbReference>
<evidence type="ECO:0000259" key="14">
    <source>
        <dbReference type="SMART" id="SM00968"/>
    </source>
</evidence>
<dbReference type="Proteomes" id="UP000290900">
    <property type="component" value="Unassembled WGS sequence"/>
</dbReference>
<dbReference type="GO" id="GO:0005524">
    <property type="term" value="F:ATP binding"/>
    <property type="evidence" value="ECO:0007669"/>
    <property type="project" value="UniProtKB-KW"/>
</dbReference>
<comment type="subcellular location">
    <subcellularLocation>
        <location evidence="1 11">Nucleus</location>
    </subcellularLocation>
</comment>
<dbReference type="PANTHER" id="PTHR18937">
    <property type="entry name" value="STRUCTURAL MAINTENANCE OF CHROMOSOMES SMC FAMILY MEMBER"/>
    <property type="match status" value="1"/>
</dbReference>
<evidence type="ECO:0000256" key="13">
    <source>
        <dbReference type="SAM" id="MobiDB-lite"/>
    </source>
</evidence>
<evidence type="ECO:0000313" key="15">
    <source>
        <dbReference type="EMBL" id="VEU21868.1"/>
    </source>
</evidence>
<dbReference type="GO" id="GO:0000796">
    <property type="term" value="C:condensin complex"/>
    <property type="evidence" value="ECO:0007669"/>
    <property type="project" value="TreeGrafter"/>
</dbReference>
<dbReference type="STRING" id="13370.A0A448YLX4"/>
<accession>A0A448YLX4</accession>